<keyword evidence="3" id="KW-1185">Reference proteome</keyword>
<protein>
    <submittedName>
        <fullName evidence="2">Uncharacterized protein</fullName>
    </submittedName>
</protein>
<feature type="coiled-coil region" evidence="1">
    <location>
        <begin position="42"/>
        <end position="69"/>
    </location>
</feature>
<evidence type="ECO:0000313" key="3">
    <source>
        <dbReference type="Proteomes" id="UP001217089"/>
    </source>
</evidence>
<gene>
    <name evidence="2" type="ORF">KUTeg_007671</name>
</gene>
<sequence length="81" mass="9714">MQDSDIDRYIQESSKSFKECKIKNYARRSSLQRKTLGIDIERKLASAQLNREEKQLREQLRQMQIDKKKNSMIHDMRGLNN</sequence>
<comment type="caution">
    <text evidence="2">The sequence shown here is derived from an EMBL/GenBank/DDBJ whole genome shotgun (WGS) entry which is preliminary data.</text>
</comment>
<evidence type="ECO:0000313" key="2">
    <source>
        <dbReference type="EMBL" id="KAJ8315521.1"/>
    </source>
</evidence>
<evidence type="ECO:0000256" key="1">
    <source>
        <dbReference type="SAM" id="Coils"/>
    </source>
</evidence>
<dbReference type="Proteomes" id="UP001217089">
    <property type="component" value="Unassembled WGS sequence"/>
</dbReference>
<proteinExistence type="predicted"/>
<accession>A0ABQ9FH93</accession>
<dbReference type="EMBL" id="JARBDR010000337">
    <property type="protein sequence ID" value="KAJ8315521.1"/>
    <property type="molecule type" value="Genomic_DNA"/>
</dbReference>
<organism evidence="2 3">
    <name type="scientific">Tegillarca granosa</name>
    <name type="common">Malaysian cockle</name>
    <name type="synonym">Anadara granosa</name>
    <dbReference type="NCBI Taxonomy" id="220873"/>
    <lineage>
        <taxon>Eukaryota</taxon>
        <taxon>Metazoa</taxon>
        <taxon>Spiralia</taxon>
        <taxon>Lophotrochozoa</taxon>
        <taxon>Mollusca</taxon>
        <taxon>Bivalvia</taxon>
        <taxon>Autobranchia</taxon>
        <taxon>Pteriomorphia</taxon>
        <taxon>Arcoida</taxon>
        <taxon>Arcoidea</taxon>
        <taxon>Arcidae</taxon>
        <taxon>Tegillarca</taxon>
    </lineage>
</organism>
<name>A0ABQ9FH93_TEGGR</name>
<keyword evidence="1" id="KW-0175">Coiled coil</keyword>
<reference evidence="2 3" key="1">
    <citation type="submission" date="2022-12" db="EMBL/GenBank/DDBJ databases">
        <title>Chromosome-level genome of Tegillarca granosa.</title>
        <authorList>
            <person name="Kim J."/>
        </authorList>
    </citation>
    <scope>NUCLEOTIDE SEQUENCE [LARGE SCALE GENOMIC DNA]</scope>
    <source>
        <strain evidence="2">Teg-2019</strain>
        <tissue evidence="2">Adductor muscle</tissue>
    </source>
</reference>